<dbReference type="AlphaFoldDB" id="A0AAV9ZQ56"/>
<evidence type="ECO:0000256" key="2">
    <source>
        <dbReference type="SAM" id="MobiDB-lite"/>
    </source>
</evidence>
<name>A0AAV9ZQ56_9AGAR</name>
<evidence type="ECO:0000313" key="3">
    <source>
        <dbReference type="EMBL" id="KAK6988258.1"/>
    </source>
</evidence>
<evidence type="ECO:0000256" key="1">
    <source>
        <dbReference type="SAM" id="Coils"/>
    </source>
</evidence>
<accession>A0AAV9ZQ56</accession>
<organism evidence="3 4">
    <name type="scientific">Favolaschia claudopus</name>
    <dbReference type="NCBI Taxonomy" id="2862362"/>
    <lineage>
        <taxon>Eukaryota</taxon>
        <taxon>Fungi</taxon>
        <taxon>Dikarya</taxon>
        <taxon>Basidiomycota</taxon>
        <taxon>Agaricomycotina</taxon>
        <taxon>Agaricomycetes</taxon>
        <taxon>Agaricomycetidae</taxon>
        <taxon>Agaricales</taxon>
        <taxon>Marasmiineae</taxon>
        <taxon>Mycenaceae</taxon>
        <taxon>Favolaschia</taxon>
    </lineage>
</organism>
<dbReference type="Proteomes" id="UP001362999">
    <property type="component" value="Unassembled WGS sequence"/>
</dbReference>
<sequence>MNGRACRGFPPHLETRSDSRQIPSNSSHSASPSIQRVSSQCPGCPLPWKFETFWSTYPFHLHDANSKYNPRCIFLSLSPPVIQSVECLGSSAVPGAPCRWCAILHHDVDMLRDRAGLPYGKVRIEQLLNQEQLLEKVEKLKEQINELYLE</sequence>
<dbReference type="EMBL" id="JAWWNJ010000124">
    <property type="protein sequence ID" value="KAK6988258.1"/>
    <property type="molecule type" value="Genomic_DNA"/>
</dbReference>
<keyword evidence="1" id="KW-0175">Coiled coil</keyword>
<feature type="region of interest" description="Disordered" evidence="2">
    <location>
        <begin position="1"/>
        <end position="36"/>
    </location>
</feature>
<feature type="compositionally biased region" description="Low complexity" evidence="2">
    <location>
        <begin position="24"/>
        <end position="33"/>
    </location>
</feature>
<feature type="coiled-coil region" evidence="1">
    <location>
        <begin position="123"/>
        <end position="150"/>
    </location>
</feature>
<protein>
    <submittedName>
        <fullName evidence="3">Uncharacterized protein</fullName>
    </submittedName>
</protein>
<proteinExistence type="predicted"/>
<feature type="non-terminal residue" evidence="3">
    <location>
        <position position="150"/>
    </location>
</feature>
<comment type="caution">
    <text evidence="3">The sequence shown here is derived from an EMBL/GenBank/DDBJ whole genome shotgun (WGS) entry which is preliminary data.</text>
</comment>
<reference evidence="3 4" key="1">
    <citation type="journal article" date="2024" name="J Genomics">
        <title>Draft genome sequencing and assembly of Favolaschia claudopus CIRM-BRFM 2984 isolated from oak limbs.</title>
        <authorList>
            <person name="Navarro D."/>
            <person name="Drula E."/>
            <person name="Chaduli D."/>
            <person name="Cazenave R."/>
            <person name="Ahrendt S."/>
            <person name="Wang J."/>
            <person name="Lipzen A."/>
            <person name="Daum C."/>
            <person name="Barry K."/>
            <person name="Grigoriev I.V."/>
            <person name="Favel A."/>
            <person name="Rosso M.N."/>
            <person name="Martin F."/>
        </authorList>
    </citation>
    <scope>NUCLEOTIDE SEQUENCE [LARGE SCALE GENOMIC DNA]</scope>
    <source>
        <strain evidence="3 4">CIRM-BRFM 2984</strain>
    </source>
</reference>
<gene>
    <name evidence="3" type="ORF">R3P38DRAFT_2660751</name>
</gene>
<keyword evidence="4" id="KW-1185">Reference proteome</keyword>
<evidence type="ECO:0000313" key="4">
    <source>
        <dbReference type="Proteomes" id="UP001362999"/>
    </source>
</evidence>